<organism evidence="1 2">
    <name type="scientific">Tomitella cavernea</name>
    <dbReference type="NCBI Taxonomy" id="1387982"/>
    <lineage>
        <taxon>Bacteria</taxon>
        <taxon>Bacillati</taxon>
        <taxon>Actinomycetota</taxon>
        <taxon>Actinomycetes</taxon>
        <taxon>Mycobacteriales</taxon>
        <taxon>Tomitella</taxon>
    </lineage>
</organism>
<name>A0ABP9CKP1_9ACTN</name>
<proteinExistence type="predicted"/>
<dbReference type="InterPro" id="IPR015946">
    <property type="entry name" value="KH_dom-like_a/b"/>
</dbReference>
<dbReference type="Proteomes" id="UP001500839">
    <property type="component" value="Unassembled WGS sequence"/>
</dbReference>
<dbReference type="EMBL" id="BAABKQ010000001">
    <property type="protein sequence ID" value="GAA4810103.1"/>
    <property type="molecule type" value="Genomic_DNA"/>
</dbReference>
<dbReference type="PANTHER" id="PTHR35368:SF1">
    <property type="entry name" value="HYDROPEROXIDE REDUCTASE"/>
    <property type="match status" value="1"/>
</dbReference>
<dbReference type="SUPFAM" id="SSF82784">
    <property type="entry name" value="OsmC-like"/>
    <property type="match status" value="1"/>
</dbReference>
<dbReference type="InterPro" id="IPR052924">
    <property type="entry name" value="OsmC/Ohr_hydroprdx_reductase"/>
</dbReference>
<dbReference type="InterPro" id="IPR036102">
    <property type="entry name" value="OsmC/Ohrsf"/>
</dbReference>
<protein>
    <submittedName>
        <fullName evidence="1">OsmC family protein</fullName>
    </submittedName>
</protein>
<accession>A0ABP9CKP1</accession>
<evidence type="ECO:0000313" key="2">
    <source>
        <dbReference type="Proteomes" id="UP001500839"/>
    </source>
</evidence>
<dbReference type="RefSeq" id="WP_200170682.1">
    <property type="nucleotide sequence ID" value="NZ_BAABKQ010000001.1"/>
</dbReference>
<dbReference type="InterPro" id="IPR003718">
    <property type="entry name" value="OsmC/Ohr_fam"/>
</dbReference>
<keyword evidence="2" id="KW-1185">Reference proteome</keyword>
<comment type="caution">
    <text evidence="1">The sequence shown here is derived from an EMBL/GenBank/DDBJ whole genome shotgun (WGS) entry which is preliminary data.</text>
</comment>
<dbReference type="PANTHER" id="PTHR35368">
    <property type="entry name" value="HYDROPEROXIDE REDUCTASE"/>
    <property type="match status" value="1"/>
</dbReference>
<dbReference type="Pfam" id="PF02566">
    <property type="entry name" value="OsmC"/>
    <property type="match status" value="1"/>
</dbReference>
<gene>
    <name evidence="1" type="ORF">GCM10023353_12930</name>
</gene>
<sequence>MTTTADDTTADTATEGHRLRSEVRAAHVPGTATQVRITARDHAFTVDEPAALGGDDTGANPVEHLLAALGSCQAITFQVWAQKLGLALDTVDIKLGGDVDLRGFFGLDEAVRPGFRGIEVQVSLSGPEPRERYEHLIATVEKHCPVLDNLTHGVPVTTSAHIA</sequence>
<reference evidence="2" key="1">
    <citation type="journal article" date="2019" name="Int. J. Syst. Evol. Microbiol.">
        <title>The Global Catalogue of Microorganisms (GCM) 10K type strain sequencing project: providing services to taxonomists for standard genome sequencing and annotation.</title>
        <authorList>
            <consortium name="The Broad Institute Genomics Platform"/>
            <consortium name="The Broad Institute Genome Sequencing Center for Infectious Disease"/>
            <person name="Wu L."/>
            <person name="Ma J."/>
        </authorList>
    </citation>
    <scope>NUCLEOTIDE SEQUENCE [LARGE SCALE GENOMIC DNA]</scope>
    <source>
        <strain evidence="2">JCM 18542</strain>
    </source>
</reference>
<evidence type="ECO:0000313" key="1">
    <source>
        <dbReference type="EMBL" id="GAA4810103.1"/>
    </source>
</evidence>
<dbReference type="Gene3D" id="3.30.300.20">
    <property type="match status" value="1"/>
</dbReference>